<dbReference type="EMBL" id="JH993001">
    <property type="protein sequence ID" value="EKX45073.1"/>
    <property type="molecule type" value="Genomic_DNA"/>
</dbReference>
<dbReference type="PANTHER" id="PTHR31605">
    <property type="entry name" value="GLYCEROL-3-PHOSPHATE O-ACYLTRANSFERASE 1"/>
    <property type="match status" value="1"/>
</dbReference>
<dbReference type="InterPro" id="IPR002123">
    <property type="entry name" value="Plipid/glycerol_acylTrfase"/>
</dbReference>
<organism evidence="4">
    <name type="scientific">Guillardia theta (strain CCMP2712)</name>
    <name type="common">Cryptophyte</name>
    <dbReference type="NCBI Taxonomy" id="905079"/>
    <lineage>
        <taxon>Eukaryota</taxon>
        <taxon>Cryptophyceae</taxon>
        <taxon>Pyrenomonadales</taxon>
        <taxon>Geminigeraceae</taxon>
        <taxon>Guillardia</taxon>
    </lineage>
</organism>
<feature type="region of interest" description="Disordered" evidence="1">
    <location>
        <begin position="1"/>
        <end position="22"/>
    </location>
</feature>
<dbReference type="GeneID" id="17301781"/>
<dbReference type="SUPFAM" id="SSF69593">
    <property type="entry name" value="Glycerol-3-phosphate (1)-acyltransferase"/>
    <property type="match status" value="1"/>
</dbReference>
<dbReference type="PANTHER" id="PTHR31605:SF0">
    <property type="entry name" value="GLYCEROL-3-PHOSPHATE O-ACYLTRANSFERASE 1"/>
    <property type="match status" value="1"/>
</dbReference>
<reference evidence="4 6" key="1">
    <citation type="journal article" date="2012" name="Nature">
        <title>Algal genomes reveal evolutionary mosaicism and the fate of nucleomorphs.</title>
        <authorList>
            <consortium name="DOE Joint Genome Institute"/>
            <person name="Curtis B.A."/>
            <person name="Tanifuji G."/>
            <person name="Burki F."/>
            <person name="Gruber A."/>
            <person name="Irimia M."/>
            <person name="Maruyama S."/>
            <person name="Arias M.C."/>
            <person name="Ball S.G."/>
            <person name="Gile G.H."/>
            <person name="Hirakawa Y."/>
            <person name="Hopkins J.F."/>
            <person name="Kuo A."/>
            <person name="Rensing S.A."/>
            <person name="Schmutz J."/>
            <person name="Symeonidi A."/>
            <person name="Elias M."/>
            <person name="Eveleigh R.J."/>
            <person name="Herman E.K."/>
            <person name="Klute M.J."/>
            <person name="Nakayama T."/>
            <person name="Obornik M."/>
            <person name="Reyes-Prieto A."/>
            <person name="Armbrust E.V."/>
            <person name="Aves S.J."/>
            <person name="Beiko R.G."/>
            <person name="Coutinho P."/>
            <person name="Dacks J.B."/>
            <person name="Durnford D.G."/>
            <person name="Fast N.M."/>
            <person name="Green B.R."/>
            <person name="Grisdale C.J."/>
            <person name="Hempel F."/>
            <person name="Henrissat B."/>
            <person name="Hoppner M.P."/>
            <person name="Ishida K."/>
            <person name="Kim E."/>
            <person name="Koreny L."/>
            <person name="Kroth P.G."/>
            <person name="Liu Y."/>
            <person name="Malik S.B."/>
            <person name="Maier U.G."/>
            <person name="McRose D."/>
            <person name="Mock T."/>
            <person name="Neilson J.A."/>
            <person name="Onodera N.T."/>
            <person name="Poole A.M."/>
            <person name="Pritham E.J."/>
            <person name="Richards T.A."/>
            <person name="Rocap G."/>
            <person name="Roy S.W."/>
            <person name="Sarai C."/>
            <person name="Schaack S."/>
            <person name="Shirato S."/>
            <person name="Slamovits C.H."/>
            <person name="Spencer D.F."/>
            <person name="Suzuki S."/>
            <person name="Worden A.Z."/>
            <person name="Zauner S."/>
            <person name="Barry K."/>
            <person name="Bell C."/>
            <person name="Bharti A.K."/>
            <person name="Crow J.A."/>
            <person name="Grimwood J."/>
            <person name="Kramer R."/>
            <person name="Lindquist E."/>
            <person name="Lucas S."/>
            <person name="Salamov A."/>
            <person name="McFadden G.I."/>
            <person name="Lane C.E."/>
            <person name="Keeling P.J."/>
            <person name="Gray M.W."/>
            <person name="Grigoriev I.V."/>
            <person name="Archibald J.M."/>
        </authorList>
    </citation>
    <scope>NUCLEOTIDE SEQUENCE</scope>
    <source>
        <strain evidence="4 6">CCMP2712</strain>
    </source>
</reference>
<accession>L1J940</accession>
<evidence type="ECO:0000313" key="5">
    <source>
        <dbReference type="EnsemblProtists" id="EKX45073"/>
    </source>
</evidence>
<keyword evidence="6" id="KW-1185">Reference proteome</keyword>
<evidence type="ECO:0000256" key="1">
    <source>
        <dbReference type="SAM" id="MobiDB-lite"/>
    </source>
</evidence>
<dbReference type="GO" id="GO:0004366">
    <property type="term" value="F:glycerol-3-phosphate O-acyltransferase activity"/>
    <property type="evidence" value="ECO:0007669"/>
    <property type="project" value="TreeGrafter"/>
</dbReference>
<dbReference type="OrthoDB" id="2427554at2759"/>
<feature type="transmembrane region" description="Helical" evidence="2">
    <location>
        <begin position="618"/>
        <end position="642"/>
    </location>
</feature>
<dbReference type="KEGG" id="gtt:GUITHDRAFT_139343"/>
<dbReference type="AlphaFoldDB" id="L1J940"/>
<protein>
    <recommendedName>
        <fullName evidence="3">Phospholipid/glycerol acyltransferase domain-containing protein</fullName>
    </recommendedName>
</protein>
<reference evidence="6" key="2">
    <citation type="submission" date="2012-11" db="EMBL/GenBank/DDBJ databases">
        <authorList>
            <person name="Kuo A."/>
            <person name="Curtis B.A."/>
            <person name="Tanifuji G."/>
            <person name="Burki F."/>
            <person name="Gruber A."/>
            <person name="Irimia M."/>
            <person name="Maruyama S."/>
            <person name="Arias M.C."/>
            <person name="Ball S.G."/>
            <person name="Gile G.H."/>
            <person name="Hirakawa Y."/>
            <person name="Hopkins J.F."/>
            <person name="Rensing S.A."/>
            <person name="Schmutz J."/>
            <person name="Symeonidi A."/>
            <person name="Elias M."/>
            <person name="Eveleigh R.J."/>
            <person name="Herman E.K."/>
            <person name="Klute M.J."/>
            <person name="Nakayama T."/>
            <person name="Obornik M."/>
            <person name="Reyes-Prieto A."/>
            <person name="Armbrust E.V."/>
            <person name="Aves S.J."/>
            <person name="Beiko R.G."/>
            <person name="Coutinho P."/>
            <person name="Dacks J.B."/>
            <person name="Durnford D.G."/>
            <person name="Fast N.M."/>
            <person name="Green B.R."/>
            <person name="Grisdale C."/>
            <person name="Hempe F."/>
            <person name="Henrissat B."/>
            <person name="Hoppner M.P."/>
            <person name="Ishida K.-I."/>
            <person name="Kim E."/>
            <person name="Koreny L."/>
            <person name="Kroth P.G."/>
            <person name="Liu Y."/>
            <person name="Malik S.-B."/>
            <person name="Maier U.G."/>
            <person name="McRose D."/>
            <person name="Mock T."/>
            <person name="Neilson J.A."/>
            <person name="Onodera N.T."/>
            <person name="Poole A.M."/>
            <person name="Pritham E.J."/>
            <person name="Richards T.A."/>
            <person name="Rocap G."/>
            <person name="Roy S.W."/>
            <person name="Sarai C."/>
            <person name="Schaack S."/>
            <person name="Shirato S."/>
            <person name="Slamovits C.H."/>
            <person name="Spencer D.F."/>
            <person name="Suzuki S."/>
            <person name="Worden A.Z."/>
            <person name="Zauner S."/>
            <person name="Barry K."/>
            <person name="Bell C."/>
            <person name="Bharti A.K."/>
            <person name="Crow J.A."/>
            <person name="Grimwood J."/>
            <person name="Kramer R."/>
            <person name="Lindquist E."/>
            <person name="Lucas S."/>
            <person name="Salamov A."/>
            <person name="McFadden G.I."/>
            <person name="Lane C.E."/>
            <person name="Keeling P.J."/>
            <person name="Gray M.W."/>
            <person name="Grigoriev I.V."/>
            <person name="Archibald J.M."/>
        </authorList>
    </citation>
    <scope>NUCLEOTIDE SEQUENCE</scope>
    <source>
        <strain evidence="6">CCMP2712</strain>
    </source>
</reference>
<proteinExistence type="predicted"/>
<dbReference type="STRING" id="905079.L1J940"/>
<dbReference type="EnsemblProtists" id="EKX45073">
    <property type="protein sequence ID" value="EKX45073"/>
    <property type="gene ID" value="GUITHDRAFT_139343"/>
</dbReference>
<evidence type="ECO:0000259" key="3">
    <source>
        <dbReference type="Pfam" id="PF01553"/>
    </source>
</evidence>
<keyword evidence="2" id="KW-0472">Membrane</keyword>
<reference evidence="5" key="3">
    <citation type="submission" date="2015-06" db="UniProtKB">
        <authorList>
            <consortium name="EnsemblProtists"/>
        </authorList>
    </citation>
    <scope>IDENTIFICATION</scope>
</reference>
<keyword evidence="2" id="KW-0812">Transmembrane</keyword>
<dbReference type="PaxDb" id="55529-EKX45073"/>
<feature type="transmembrane region" description="Helical" evidence="2">
    <location>
        <begin position="648"/>
        <end position="665"/>
    </location>
</feature>
<dbReference type="HOGENOM" id="CLU_373620_0_0_1"/>
<evidence type="ECO:0000313" key="6">
    <source>
        <dbReference type="Proteomes" id="UP000011087"/>
    </source>
</evidence>
<feature type="transmembrane region" description="Helical" evidence="2">
    <location>
        <begin position="270"/>
        <end position="290"/>
    </location>
</feature>
<feature type="compositionally biased region" description="Basic and acidic residues" evidence="1">
    <location>
        <begin position="10"/>
        <end position="22"/>
    </location>
</feature>
<dbReference type="GO" id="GO:0008654">
    <property type="term" value="P:phospholipid biosynthetic process"/>
    <property type="evidence" value="ECO:0007669"/>
    <property type="project" value="TreeGrafter"/>
</dbReference>
<feature type="domain" description="Phospholipid/glycerol acyltransferase" evidence="3">
    <location>
        <begin position="357"/>
        <end position="417"/>
    </location>
</feature>
<dbReference type="eggNOG" id="ENOG502QQ2N">
    <property type="taxonomic scope" value="Eukaryota"/>
</dbReference>
<feature type="transmembrane region" description="Helical" evidence="2">
    <location>
        <begin position="46"/>
        <end position="79"/>
    </location>
</feature>
<feature type="transmembrane region" description="Helical" evidence="2">
    <location>
        <begin position="570"/>
        <end position="597"/>
    </location>
</feature>
<dbReference type="RefSeq" id="XP_005832053.1">
    <property type="nucleotide sequence ID" value="XM_005831996.1"/>
</dbReference>
<dbReference type="OMA" id="IMALGCM"/>
<dbReference type="InterPro" id="IPR052744">
    <property type="entry name" value="GPAT/DAPAT"/>
</dbReference>
<evidence type="ECO:0000256" key="2">
    <source>
        <dbReference type="SAM" id="Phobius"/>
    </source>
</evidence>
<gene>
    <name evidence="4" type="ORF">GUITHDRAFT_139343</name>
</gene>
<sequence>MKSPSRAVHGNHDLDSDKDDKSSARKLLKSKVLEVPHQVRKKYGFIILWAAVGLDLVISVLGYPVIGQAVSALFVIVYLADHISIRRALCSFWFAVIDVFFREISVGGDSKLLHLKDGRAVIFVCAPHVNQFIDPIVVMKTVAETTGRHVSWMVADISYKRKVIGFFAKVLRGIPVARPADYETAGAGFITAERSAVRGHGGTRFTQQLEKGSVIIVKKDGVKASGKVGRVIDDENLVLTAPLSYKIECMTSLVQLVSAMGYSFPNWWPAVWMVCLQIACLVTHLLYAWIRDGVMHSAMVGEYFRDYHKAVHLSKPDDTKGEEQAGLLEKEGEVTRELNISDPTAFTFLPYVDQSEMFNQVHEHLQKGGTIGIFPEGGTHDGTNLLPLKWGVSTMVLGALAKYEGKQPLKISIIPVGLNYFAPHKFRSTVSVDFGDAIEISETLVEKYKNGSKEDKQEANREVMELVMLGVRSCTLLAKDVETLHLFRTLRRIYVPQGTRLSVADNVALTQGFAVGFDRVKNDPRVEALMRGASEYRKMLLEYRVRDHQVQRFQGRLFSPQQARVLRWTILMRVLTLVSLALPIFPWILSLAPCGLIGRVVSDIQARKVKKMSVIGTWKVLMASAFVPLIHVIYTACCWSSFGRVAGLLWFFFAPLAFVFMIFASEDEIRIFQSLNALLLIFRNKDIGNELYHRRTQLRKELLALQQEQRWLSGIDSSLKQTLERRQSASNDFFTIDDKKEEDA</sequence>
<evidence type="ECO:0000313" key="4">
    <source>
        <dbReference type="EMBL" id="EKX45073.1"/>
    </source>
</evidence>
<name>L1J940_GUITC</name>
<keyword evidence="2" id="KW-1133">Transmembrane helix</keyword>
<dbReference type="Pfam" id="PF01553">
    <property type="entry name" value="Acyltransferase"/>
    <property type="match status" value="1"/>
</dbReference>
<dbReference type="Proteomes" id="UP000011087">
    <property type="component" value="Unassembled WGS sequence"/>
</dbReference>
<dbReference type="GO" id="GO:0016287">
    <property type="term" value="F:glycerone-phosphate O-acyltransferase activity"/>
    <property type="evidence" value="ECO:0007669"/>
    <property type="project" value="TreeGrafter"/>
</dbReference>